<protein>
    <submittedName>
        <fullName evidence="2">Uncharacterized protein</fullName>
    </submittedName>
</protein>
<reference evidence="1" key="1">
    <citation type="submission" date="2012-04" db="EMBL/GenBank/DDBJ databases">
        <title>The Genome Sequence of Loa loa.</title>
        <authorList>
            <consortium name="The Broad Institute Genome Sequencing Platform"/>
            <consortium name="Broad Institute Genome Sequencing Center for Infectious Disease"/>
            <person name="Nutman T.B."/>
            <person name="Fink D.L."/>
            <person name="Russ C."/>
            <person name="Young S."/>
            <person name="Zeng Q."/>
            <person name="Gargeya S."/>
            <person name="Alvarado L."/>
            <person name="Berlin A."/>
            <person name="Chapman S.B."/>
            <person name="Chen Z."/>
            <person name="Freedman E."/>
            <person name="Gellesch M."/>
            <person name="Goldberg J."/>
            <person name="Griggs A."/>
            <person name="Gujja S."/>
            <person name="Heilman E.R."/>
            <person name="Heiman D."/>
            <person name="Howarth C."/>
            <person name="Mehta T."/>
            <person name="Neiman D."/>
            <person name="Pearson M."/>
            <person name="Roberts A."/>
            <person name="Saif S."/>
            <person name="Shea T."/>
            <person name="Shenoy N."/>
            <person name="Sisk P."/>
            <person name="Stolte C."/>
            <person name="Sykes S."/>
            <person name="White J."/>
            <person name="Yandava C."/>
            <person name="Haas B."/>
            <person name="Henn M.R."/>
            <person name="Nusbaum C."/>
            <person name="Birren B."/>
        </authorList>
    </citation>
    <scope>NUCLEOTIDE SEQUENCE [LARGE SCALE GENOMIC DNA]</scope>
</reference>
<dbReference type="WBParaSite" id="EN70_9066">
    <property type="protein sequence ID" value="EN70_9066"/>
    <property type="gene ID" value="EN70_9066"/>
</dbReference>
<dbReference type="STRING" id="7209.A0A1I7W2Y1"/>
<proteinExistence type="predicted"/>
<dbReference type="Proteomes" id="UP000095285">
    <property type="component" value="Unassembled WGS sequence"/>
</dbReference>
<dbReference type="AlphaFoldDB" id="A0A1I7W2Y1"/>
<reference evidence="2" key="2">
    <citation type="submission" date="2016-11" db="UniProtKB">
        <authorList>
            <consortium name="WormBaseParasite"/>
        </authorList>
    </citation>
    <scope>IDENTIFICATION</scope>
</reference>
<keyword evidence="1" id="KW-1185">Reference proteome</keyword>
<accession>A0A1I7W2Y1</accession>
<evidence type="ECO:0000313" key="1">
    <source>
        <dbReference type="Proteomes" id="UP000095285"/>
    </source>
</evidence>
<sequence>MLCITERICLLSQKKKNNAASSLVEQFSEQLDDKEEVSLIAFLSEQNAAKEMMDFLTVILMLQKLDDKMSINCNNMSSVSLVMPLHHKPSRRIWILLSEDDHQF</sequence>
<organism evidence="1 2">
    <name type="scientific">Loa loa</name>
    <name type="common">Eye worm</name>
    <name type="synonym">Filaria loa</name>
    <dbReference type="NCBI Taxonomy" id="7209"/>
    <lineage>
        <taxon>Eukaryota</taxon>
        <taxon>Metazoa</taxon>
        <taxon>Ecdysozoa</taxon>
        <taxon>Nematoda</taxon>
        <taxon>Chromadorea</taxon>
        <taxon>Rhabditida</taxon>
        <taxon>Spirurina</taxon>
        <taxon>Spiruromorpha</taxon>
        <taxon>Filarioidea</taxon>
        <taxon>Onchocercidae</taxon>
        <taxon>Loa</taxon>
    </lineage>
</organism>
<evidence type="ECO:0000313" key="2">
    <source>
        <dbReference type="WBParaSite" id="EN70_9066"/>
    </source>
</evidence>
<name>A0A1I7W2Y1_LOALO</name>